<reference evidence="1 2" key="1">
    <citation type="submission" date="2018-11" db="EMBL/GenBank/DDBJ databases">
        <authorList>
            <consortium name="Pathogen Informatics"/>
        </authorList>
    </citation>
    <scope>NUCLEOTIDE SEQUENCE [LARGE SCALE GENOMIC DNA]</scope>
</reference>
<evidence type="ECO:0000313" key="2">
    <source>
        <dbReference type="Proteomes" id="UP000270094"/>
    </source>
</evidence>
<gene>
    <name evidence="1" type="ORF">SVUK_LOCUS17187</name>
</gene>
<evidence type="ECO:0000313" key="1">
    <source>
        <dbReference type="EMBL" id="VDM82189.1"/>
    </source>
</evidence>
<dbReference type="AlphaFoldDB" id="A0A3P7JQF7"/>
<name>A0A3P7JQF7_STRVU</name>
<proteinExistence type="predicted"/>
<dbReference type="OrthoDB" id="5813993at2759"/>
<dbReference type="Proteomes" id="UP000270094">
    <property type="component" value="Unassembled WGS sequence"/>
</dbReference>
<accession>A0A3P7JQF7</accession>
<sequence length="186" mass="21964">MCEFSFTMNHTITKGERDDALDQWAVDNNLFEAYQNYRTKTESAREERQKAILNTLDYVRGFFEKVEEFQRRERDDALDQWAVDNNLFEAYQNYRTSTESAREERQKAILNTLDYVRGFFEKVEEFQRSKSYTCSQEADGIRELCSTLSVLERQLVNNLLFAYRTEPSGRFKKSLAFAFADTNLLG</sequence>
<organism evidence="1 2">
    <name type="scientific">Strongylus vulgaris</name>
    <name type="common">Blood worm</name>
    <dbReference type="NCBI Taxonomy" id="40348"/>
    <lineage>
        <taxon>Eukaryota</taxon>
        <taxon>Metazoa</taxon>
        <taxon>Ecdysozoa</taxon>
        <taxon>Nematoda</taxon>
        <taxon>Chromadorea</taxon>
        <taxon>Rhabditida</taxon>
        <taxon>Rhabditina</taxon>
        <taxon>Rhabditomorpha</taxon>
        <taxon>Strongyloidea</taxon>
        <taxon>Strongylidae</taxon>
        <taxon>Strongylus</taxon>
    </lineage>
</organism>
<keyword evidence="2" id="KW-1185">Reference proteome</keyword>
<evidence type="ECO:0008006" key="3">
    <source>
        <dbReference type="Google" id="ProtNLM"/>
    </source>
</evidence>
<dbReference type="EMBL" id="UYYB01116395">
    <property type="protein sequence ID" value="VDM82189.1"/>
    <property type="molecule type" value="Genomic_DNA"/>
</dbReference>
<protein>
    <recommendedName>
        <fullName evidence="3">SXP/RAL-2 family protein Ani s 5-like cation-binding domain-containing protein</fullName>
    </recommendedName>
</protein>